<feature type="region of interest" description="Disordered" evidence="6">
    <location>
        <begin position="181"/>
        <end position="206"/>
    </location>
</feature>
<evidence type="ECO:0000256" key="5">
    <source>
        <dbReference type="ARBA" id="ARBA00023242"/>
    </source>
</evidence>
<evidence type="ECO:0000256" key="3">
    <source>
        <dbReference type="ARBA" id="ARBA00023015"/>
    </source>
</evidence>
<reference evidence="7" key="1">
    <citation type="submission" date="2020-05" db="EMBL/GenBank/DDBJ databases">
        <title>Phylogenomic resolution of chytrid fungi.</title>
        <authorList>
            <person name="Stajich J.E."/>
            <person name="Amses K."/>
            <person name="Simmons R."/>
            <person name="Seto K."/>
            <person name="Myers J."/>
            <person name="Bonds A."/>
            <person name="Quandt C.A."/>
            <person name="Barry K."/>
            <person name="Liu P."/>
            <person name="Grigoriev I."/>
            <person name="Longcore J.E."/>
            <person name="James T.Y."/>
        </authorList>
    </citation>
    <scope>NUCLEOTIDE SEQUENCE</scope>
    <source>
        <strain evidence="7">JEL0513</strain>
    </source>
</reference>
<organism evidence="7 8">
    <name type="scientific">Physocladia obscura</name>
    <dbReference type="NCBI Taxonomy" id="109957"/>
    <lineage>
        <taxon>Eukaryota</taxon>
        <taxon>Fungi</taxon>
        <taxon>Fungi incertae sedis</taxon>
        <taxon>Chytridiomycota</taxon>
        <taxon>Chytridiomycota incertae sedis</taxon>
        <taxon>Chytridiomycetes</taxon>
        <taxon>Chytridiales</taxon>
        <taxon>Chytriomycetaceae</taxon>
        <taxon>Physocladia</taxon>
    </lineage>
</organism>
<feature type="compositionally biased region" description="Low complexity" evidence="6">
    <location>
        <begin position="181"/>
        <end position="200"/>
    </location>
</feature>
<dbReference type="EMBL" id="JADGJH010002051">
    <property type="protein sequence ID" value="KAJ3104543.1"/>
    <property type="molecule type" value="Genomic_DNA"/>
</dbReference>
<comment type="subcellular location">
    <subcellularLocation>
        <location evidence="1">Nucleus</location>
    </subcellularLocation>
</comment>
<accession>A0AAD5STD0</accession>
<evidence type="ECO:0000256" key="6">
    <source>
        <dbReference type="SAM" id="MobiDB-lite"/>
    </source>
</evidence>
<protein>
    <submittedName>
        <fullName evidence="7">Chromatin structure remodeling complex protein sfh1</fullName>
    </submittedName>
</protein>
<evidence type="ECO:0000313" key="8">
    <source>
        <dbReference type="Proteomes" id="UP001211907"/>
    </source>
</evidence>
<proteinExistence type="inferred from homology"/>
<keyword evidence="5" id="KW-0539">Nucleus</keyword>
<dbReference type="GO" id="GO:0006338">
    <property type="term" value="P:chromatin remodeling"/>
    <property type="evidence" value="ECO:0007669"/>
    <property type="project" value="InterPro"/>
</dbReference>
<dbReference type="Proteomes" id="UP001211907">
    <property type="component" value="Unassembled WGS sequence"/>
</dbReference>
<dbReference type="AlphaFoldDB" id="A0AAD5STD0"/>
<comment type="caution">
    <text evidence="7">The sequence shown here is derived from an EMBL/GenBank/DDBJ whole genome shotgun (WGS) entry which is preliminary data.</text>
</comment>
<keyword evidence="3" id="KW-0805">Transcription regulation</keyword>
<name>A0AAD5STD0_9FUNG</name>
<evidence type="ECO:0000256" key="4">
    <source>
        <dbReference type="ARBA" id="ARBA00023163"/>
    </source>
</evidence>
<dbReference type="GO" id="GO:0000228">
    <property type="term" value="C:nuclear chromosome"/>
    <property type="evidence" value="ECO:0007669"/>
    <property type="project" value="InterPro"/>
</dbReference>
<keyword evidence="8" id="KW-1185">Reference proteome</keyword>
<sequence length="514" mass="55303">MQTPTTMRTGAGAGGMGAGAGMGNILGMGMGMGAMGMSGIGMGGIGMGGLGSIGGGLGMGSVTSMGAVRGLQPYQNTYAARIKEGATALLLPPAGIVASGKRKRATVATNAKAVEAAASFDFGDSDFGGSDAGASDAELDKDDPNDVDAEAADARLRTLQRQQRIAVPPAHLLASVTNPTTTAAATTATSSSHQQQQQQQKPPRRLRRTRHDYLLPFYRDSAALIAEALVPIRLDLDIDGMKLKDCFVWNLKEKFLTPKKFAEMTCEDLDIPHSIYGASIEEAMKSQIADHLNLLSAEVPFEDDSRIIINLDILFNQYHLIDRFEWDLSSPLTPEDFALQLSKDLGLGSEFPPLVSHAIHEQIAKVKTVVAAVGAAGPNISPIEDVDEANLILGMLRETTTKPLEVGLRTYAREHEVEEWGPIVEEMSREAIDKYVAEREKEKIRKQRNNRRRTAGFMDVGGAASFMTPGNLALDEESWANPEERAVWKCSHCLVCIEFVSVASIVCGKCRVQS</sequence>
<comment type="similarity">
    <text evidence="2">Belongs to the SNF5 family.</text>
</comment>
<dbReference type="InterPro" id="IPR006939">
    <property type="entry name" value="SNF5"/>
</dbReference>
<evidence type="ECO:0000256" key="1">
    <source>
        <dbReference type="ARBA" id="ARBA00004123"/>
    </source>
</evidence>
<dbReference type="PANTHER" id="PTHR10019">
    <property type="entry name" value="SNF5"/>
    <property type="match status" value="1"/>
</dbReference>
<dbReference type="Pfam" id="PF04855">
    <property type="entry name" value="SNF5"/>
    <property type="match status" value="1"/>
</dbReference>
<gene>
    <name evidence="7" type="primary">SFH1</name>
    <name evidence="7" type="ORF">HK100_004040</name>
</gene>
<evidence type="ECO:0000313" key="7">
    <source>
        <dbReference type="EMBL" id="KAJ3104543.1"/>
    </source>
</evidence>
<evidence type="ECO:0000256" key="2">
    <source>
        <dbReference type="ARBA" id="ARBA00010239"/>
    </source>
</evidence>
<keyword evidence="4" id="KW-0804">Transcription</keyword>